<dbReference type="EMBL" id="HBUF01374108">
    <property type="protein sequence ID" value="CAG6727456.1"/>
    <property type="molecule type" value="Transcribed_RNA"/>
</dbReference>
<dbReference type="InterPro" id="IPR003121">
    <property type="entry name" value="SWIB_MDM2_domain"/>
</dbReference>
<dbReference type="EMBL" id="HBUF01116490">
    <property type="protein sequence ID" value="CAG6641270.1"/>
    <property type="molecule type" value="Transcribed_RNA"/>
</dbReference>
<dbReference type="Pfam" id="PF17832">
    <property type="entry name" value="Pre-PUA"/>
    <property type="match status" value="1"/>
</dbReference>
<dbReference type="PROSITE" id="PS51925">
    <property type="entry name" value="SWIB_MDM2"/>
    <property type="match status" value="1"/>
</dbReference>
<dbReference type="EMBL" id="HBUF01579471">
    <property type="protein sequence ID" value="CAG6769631.1"/>
    <property type="molecule type" value="Transcribed_RNA"/>
</dbReference>
<evidence type="ECO:0000259" key="3">
    <source>
        <dbReference type="PROSITE" id="PS50296"/>
    </source>
</evidence>
<dbReference type="Gene3D" id="3.30.780.10">
    <property type="entry name" value="SUI1-like domain"/>
    <property type="match status" value="1"/>
</dbReference>
<evidence type="ECO:0000313" key="5">
    <source>
        <dbReference type="EMBL" id="CAG6641270.1"/>
    </source>
</evidence>
<feature type="domain" description="DM2" evidence="4">
    <location>
        <begin position="398"/>
        <end position="487"/>
    </location>
</feature>
<keyword evidence="5" id="KW-0648">Protein biosynthesis</keyword>
<dbReference type="GO" id="GO:0003723">
    <property type="term" value="F:RNA binding"/>
    <property type="evidence" value="ECO:0007669"/>
    <property type="project" value="InterPro"/>
</dbReference>
<comment type="similarity">
    <text evidence="1">Belongs to the eIF2D family.</text>
</comment>
<accession>A0A8D8W1C1</accession>
<dbReference type="InterPro" id="IPR001950">
    <property type="entry name" value="SUI1"/>
</dbReference>
<dbReference type="InterPro" id="IPR058886">
    <property type="entry name" value="SWIB_eIF2D"/>
</dbReference>
<dbReference type="Gene3D" id="3.10.400.20">
    <property type="match status" value="1"/>
</dbReference>
<dbReference type="InterPro" id="IPR015947">
    <property type="entry name" value="PUA-like_sf"/>
</dbReference>
<dbReference type="InterPro" id="IPR041366">
    <property type="entry name" value="Pre-PUA"/>
</dbReference>
<dbReference type="CDD" id="cd21156">
    <property type="entry name" value="PUA_eIF2d-like"/>
    <property type="match status" value="1"/>
</dbReference>
<proteinExistence type="inferred from homology"/>
<dbReference type="SUPFAM" id="SSF88697">
    <property type="entry name" value="PUA domain-like"/>
    <property type="match status" value="1"/>
</dbReference>
<protein>
    <submittedName>
        <fullName evidence="5">Eukaryotic translation initiation factor 2D</fullName>
    </submittedName>
</protein>
<organism evidence="5">
    <name type="scientific">Cacopsylla melanoneura</name>
    <dbReference type="NCBI Taxonomy" id="428564"/>
    <lineage>
        <taxon>Eukaryota</taxon>
        <taxon>Metazoa</taxon>
        <taxon>Ecdysozoa</taxon>
        <taxon>Arthropoda</taxon>
        <taxon>Hexapoda</taxon>
        <taxon>Insecta</taxon>
        <taxon>Pterygota</taxon>
        <taxon>Neoptera</taxon>
        <taxon>Paraneoptera</taxon>
        <taxon>Hemiptera</taxon>
        <taxon>Sternorrhyncha</taxon>
        <taxon>Psylloidea</taxon>
        <taxon>Psyllidae</taxon>
        <taxon>Psyllinae</taxon>
        <taxon>Cacopsylla</taxon>
    </lineage>
</organism>
<dbReference type="PANTHER" id="PTHR12217">
    <property type="entry name" value="EUKARYOTIC TRANSLATION INITIATION FACTOR 2D"/>
    <property type="match status" value="1"/>
</dbReference>
<dbReference type="InterPro" id="IPR004521">
    <property type="entry name" value="Uncharacterised_CHP00451"/>
</dbReference>
<dbReference type="InterPro" id="IPR057429">
    <property type="entry name" value="WH_eIF2D"/>
</dbReference>
<dbReference type="AlphaFoldDB" id="A0A8D8W1C1"/>
<dbReference type="CDD" id="cd11610">
    <property type="entry name" value="eIF2D_N"/>
    <property type="match status" value="1"/>
</dbReference>
<feature type="domain" description="SUI1" evidence="3">
    <location>
        <begin position="509"/>
        <end position="579"/>
    </location>
</feature>
<evidence type="ECO:0000256" key="1">
    <source>
        <dbReference type="ARBA" id="ARBA00010359"/>
    </source>
</evidence>
<dbReference type="PROSITE" id="PS50296">
    <property type="entry name" value="SUI1"/>
    <property type="match status" value="1"/>
</dbReference>
<keyword evidence="2" id="KW-0963">Cytoplasm</keyword>
<sequence length="597" mass="66958">MLFHKPFKTKSNVLLRSSERKRIKGLILTQFPALTEEKLDKIYCKEIYSLKIETHSEEIVIVYMAYKLPLIFEYNSVIYPCVYLSWIEPDITPAFTTHADVLKFIRGGADLMLPGIILKNPHNKKHFGSHKKGDRVLINLSSNKAGVAVGETARSSEDLFMSGGKGKAVNILHYWGDELCKMAIEIDYPQLGKPDVCKTQEELDLELAVQLQAEEDQAQLSQALETQTLSDTVTGDGTIHGDDGGGVGNGISYAQVANNVNSTDSPVHQESETPQEDENTPEFMDKLYEYSFIKAIKSSQKKIELPMLASNFNKVHMIPACPCGYSLDIKKSSHKKLSNFLTNMANTGIIRLETNAGVLKITSVQYNHDLIRRFVDHYENGNAGPNDNANKKKEKKVEVIESYNVTAAVLPLFSQYLCKKGDPLPVKDIKKHIVDYVSKEKLQDETNKQLVHLNDLLKAVLLSKTTPEDIVISYEQLMKEVTSKMTQSYQVTMNSDQILSQYKGKMKPIDLQVATRSGNKKVTLISNLDVYGIDLKEFCKLCQHGVAASTCINMVNNAAQVQVQGNQIVFVNKLLTEKFGVQKRFIRGTELAPKKKR</sequence>
<dbReference type="InterPro" id="IPR036877">
    <property type="entry name" value="SUI1_dom_sf"/>
</dbReference>
<dbReference type="PANTHER" id="PTHR12217:SF4">
    <property type="entry name" value="EUKARYOTIC TRANSLATION INITIATION FACTOR 2D"/>
    <property type="match status" value="1"/>
</dbReference>
<name>A0A8D8W1C1_9HEMI</name>
<dbReference type="Pfam" id="PF26292">
    <property type="entry name" value="PUA_elF2D"/>
    <property type="match status" value="1"/>
</dbReference>
<evidence type="ECO:0000256" key="2">
    <source>
        <dbReference type="ARBA" id="ARBA00022490"/>
    </source>
</evidence>
<reference evidence="5" key="1">
    <citation type="submission" date="2021-05" db="EMBL/GenBank/DDBJ databases">
        <authorList>
            <person name="Alioto T."/>
            <person name="Alioto T."/>
            <person name="Gomez Garrido J."/>
        </authorList>
    </citation>
    <scope>NUCLEOTIDE SEQUENCE</scope>
</reference>
<dbReference type="InterPro" id="IPR048248">
    <property type="entry name" value="PUA_eIF2d-like"/>
</dbReference>
<dbReference type="PROSITE" id="PS50890">
    <property type="entry name" value="PUA"/>
    <property type="match status" value="1"/>
</dbReference>
<dbReference type="SUPFAM" id="SSF55159">
    <property type="entry name" value="eIF1-like"/>
    <property type="match status" value="1"/>
</dbReference>
<dbReference type="EMBL" id="HBUF01579472">
    <property type="protein sequence ID" value="CAG6769634.1"/>
    <property type="molecule type" value="Transcribed_RNA"/>
</dbReference>
<dbReference type="NCBIfam" id="TIGR00451">
    <property type="entry name" value="unchar_dom_2"/>
    <property type="match status" value="1"/>
</dbReference>
<dbReference type="InterPro" id="IPR036885">
    <property type="entry name" value="SWIB_MDM2_dom_sf"/>
</dbReference>
<dbReference type="GO" id="GO:0003743">
    <property type="term" value="F:translation initiation factor activity"/>
    <property type="evidence" value="ECO:0007669"/>
    <property type="project" value="UniProtKB-KW"/>
</dbReference>
<dbReference type="InterPro" id="IPR039757">
    <property type="entry name" value="EIF2D"/>
</dbReference>
<dbReference type="Pfam" id="PF26291">
    <property type="entry name" value="SWIB_eIF2D"/>
    <property type="match status" value="1"/>
</dbReference>
<dbReference type="CDD" id="cd11608">
    <property type="entry name" value="eIF2D_C"/>
    <property type="match status" value="1"/>
</dbReference>
<dbReference type="SUPFAM" id="SSF47592">
    <property type="entry name" value="SWIB/MDM2 domain"/>
    <property type="match status" value="1"/>
</dbReference>
<dbReference type="Pfam" id="PF01253">
    <property type="entry name" value="SUI1"/>
    <property type="match status" value="1"/>
</dbReference>
<dbReference type="GO" id="GO:0001731">
    <property type="term" value="P:formation of translation preinitiation complex"/>
    <property type="evidence" value="ECO:0007669"/>
    <property type="project" value="InterPro"/>
</dbReference>
<dbReference type="InterPro" id="IPR048247">
    <property type="entry name" value="eIF2D_N"/>
</dbReference>
<dbReference type="Pfam" id="PF25304">
    <property type="entry name" value="WHD_eIF2D"/>
    <property type="match status" value="1"/>
</dbReference>
<keyword evidence="5" id="KW-0396">Initiation factor</keyword>
<evidence type="ECO:0000259" key="4">
    <source>
        <dbReference type="PROSITE" id="PS51925"/>
    </source>
</evidence>
<dbReference type="InterPro" id="IPR039759">
    <property type="entry name" value="eIF2D_SUI1"/>
</dbReference>